<dbReference type="InterPro" id="IPR044068">
    <property type="entry name" value="CB"/>
</dbReference>
<evidence type="ECO:0000313" key="8">
    <source>
        <dbReference type="EMBL" id="SKM02550.1"/>
    </source>
</evidence>
<evidence type="ECO:0000256" key="1">
    <source>
        <dbReference type="ARBA" id="ARBA00008857"/>
    </source>
</evidence>
<gene>
    <name evidence="8" type="primary">xerD_2</name>
    <name evidence="8" type="ORF">SAMEA2259716_02330</name>
</gene>
<protein>
    <submittedName>
        <fullName evidence="8">Integrase</fullName>
    </submittedName>
</protein>
<dbReference type="RefSeq" id="WP_074292692.1">
    <property type="nucleotide sequence ID" value="NZ_FVGW01000004.1"/>
</dbReference>
<feature type="domain" description="Core-binding (CB)" evidence="7">
    <location>
        <begin position="76"/>
        <end position="158"/>
    </location>
</feature>
<dbReference type="Gene3D" id="1.10.150.130">
    <property type="match status" value="1"/>
</dbReference>
<dbReference type="PANTHER" id="PTHR30629">
    <property type="entry name" value="PROPHAGE INTEGRASE"/>
    <property type="match status" value="1"/>
</dbReference>
<dbReference type="GO" id="GO:0015074">
    <property type="term" value="P:DNA integration"/>
    <property type="evidence" value="ECO:0007669"/>
    <property type="project" value="UniProtKB-KW"/>
</dbReference>
<feature type="domain" description="Tyr recombinase" evidence="6">
    <location>
        <begin position="179"/>
        <end position="414"/>
    </location>
</feature>
<dbReference type="InterPro" id="IPR010998">
    <property type="entry name" value="Integrase_recombinase_N"/>
</dbReference>
<dbReference type="EMBL" id="FVGW01000004">
    <property type="protein sequence ID" value="SKM02550.1"/>
    <property type="molecule type" value="Genomic_DNA"/>
</dbReference>
<evidence type="ECO:0000313" key="9">
    <source>
        <dbReference type="Proteomes" id="UP000190074"/>
    </source>
</evidence>
<dbReference type="InterPro" id="IPR013762">
    <property type="entry name" value="Integrase-like_cat_sf"/>
</dbReference>
<evidence type="ECO:0000259" key="6">
    <source>
        <dbReference type="PROSITE" id="PS51898"/>
    </source>
</evidence>
<keyword evidence="4" id="KW-0233">DNA recombination</keyword>
<comment type="similarity">
    <text evidence="1">Belongs to the 'phage' integrase family.</text>
</comment>
<dbReference type="PANTHER" id="PTHR30629:SF2">
    <property type="entry name" value="PROPHAGE INTEGRASE INTS-RELATED"/>
    <property type="match status" value="1"/>
</dbReference>
<evidence type="ECO:0000256" key="2">
    <source>
        <dbReference type="ARBA" id="ARBA00022908"/>
    </source>
</evidence>
<dbReference type="PROSITE" id="PS51898">
    <property type="entry name" value="TYR_RECOMBINASE"/>
    <property type="match status" value="1"/>
</dbReference>
<evidence type="ECO:0000256" key="5">
    <source>
        <dbReference type="PROSITE-ProRule" id="PRU01248"/>
    </source>
</evidence>
<evidence type="ECO:0000256" key="3">
    <source>
        <dbReference type="ARBA" id="ARBA00023125"/>
    </source>
</evidence>
<dbReference type="AlphaFoldDB" id="A0A1U0UZY4"/>
<organism evidence="8 9">
    <name type="scientific">Mycobacteroides abscessus subsp. massiliense</name>
    <dbReference type="NCBI Taxonomy" id="1962118"/>
    <lineage>
        <taxon>Bacteria</taxon>
        <taxon>Bacillati</taxon>
        <taxon>Actinomycetota</taxon>
        <taxon>Actinomycetes</taxon>
        <taxon>Mycobacteriales</taxon>
        <taxon>Mycobacteriaceae</taxon>
        <taxon>Mycobacteroides</taxon>
        <taxon>Mycobacteroides abscessus</taxon>
    </lineage>
</organism>
<dbReference type="Pfam" id="PF14659">
    <property type="entry name" value="Phage_int_SAM_3"/>
    <property type="match status" value="1"/>
</dbReference>
<dbReference type="SUPFAM" id="SSF56349">
    <property type="entry name" value="DNA breaking-rejoining enzymes"/>
    <property type="match status" value="1"/>
</dbReference>
<evidence type="ECO:0000259" key="7">
    <source>
        <dbReference type="PROSITE" id="PS51900"/>
    </source>
</evidence>
<dbReference type="InterPro" id="IPR004107">
    <property type="entry name" value="Integrase_SAM-like_N"/>
</dbReference>
<name>A0A1U0UZY4_9MYCO</name>
<accession>A0A1U0UZY4</accession>
<dbReference type="PROSITE" id="PS51900">
    <property type="entry name" value="CB"/>
    <property type="match status" value="1"/>
</dbReference>
<sequence>MADSREKNKRRDKGLGGLYVDAKGYHVAYVYVTDENGKRRQIRRAAKTERLAKEKLRDLLVAQTKGELNPHSSDRYTVAEWLRKWTDEIHKDRVKPESLRDYRSTIRNYINPYIGTHRLDKLTADHVRKMVRSNQKEHSPRSAQKAYVVLNRAVADAVKEEVVPKNVVALVHKPGYTARERGAYDQLTAKKMLTVAAELDERRTFGPYLASRWAFAFLTGARQAECLGMEWDRVYLDEGVLDVSWQLQNHTKVHGCGGTCDMGGPAWCPQAKWDFPAGYEYRECHRSLVWTRPKSVTSERFVPMTEALVEILKVYKQEQAGRHNPHNLLWHHDDGRPVSQRDDNRAWNELVSACGITKKRGEVLLHEARNTAATQLMEDGVDARAIQEFLGHAHILTTRHYQKVDMGFLRKSVAGLDALVP</sequence>
<dbReference type="Pfam" id="PF00589">
    <property type="entry name" value="Phage_integrase"/>
    <property type="match status" value="1"/>
</dbReference>
<dbReference type="Gene3D" id="1.10.443.10">
    <property type="entry name" value="Intergrase catalytic core"/>
    <property type="match status" value="1"/>
</dbReference>
<keyword evidence="3 5" id="KW-0238">DNA-binding</keyword>
<dbReference type="GO" id="GO:0003677">
    <property type="term" value="F:DNA binding"/>
    <property type="evidence" value="ECO:0007669"/>
    <property type="project" value="UniProtKB-UniRule"/>
</dbReference>
<dbReference type="InterPro" id="IPR050808">
    <property type="entry name" value="Phage_Integrase"/>
</dbReference>
<evidence type="ECO:0000256" key="4">
    <source>
        <dbReference type="ARBA" id="ARBA00023172"/>
    </source>
</evidence>
<dbReference type="Proteomes" id="UP000190074">
    <property type="component" value="Unassembled WGS sequence"/>
</dbReference>
<keyword evidence="2" id="KW-0229">DNA integration</keyword>
<dbReference type="InterPro" id="IPR011010">
    <property type="entry name" value="DNA_brk_join_enz"/>
</dbReference>
<proteinExistence type="inferred from homology"/>
<dbReference type="GO" id="GO:0006310">
    <property type="term" value="P:DNA recombination"/>
    <property type="evidence" value="ECO:0007669"/>
    <property type="project" value="UniProtKB-KW"/>
</dbReference>
<reference evidence="8 9" key="1">
    <citation type="submission" date="2016-11" db="EMBL/GenBank/DDBJ databases">
        <authorList>
            <consortium name="Pathogen Informatics"/>
        </authorList>
    </citation>
    <scope>NUCLEOTIDE SEQUENCE [LARGE SCALE GENOMIC DNA]</scope>
    <source>
        <strain evidence="8 9">911</strain>
    </source>
</reference>
<dbReference type="InterPro" id="IPR002104">
    <property type="entry name" value="Integrase_catalytic"/>
</dbReference>